<dbReference type="EMBL" id="DS546453">
    <property type="protein sequence ID" value="EDQ48412.1"/>
    <property type="molecule type" value="Genomic_DNA"/>
</dbReference>
<keyword evidence="1" id="KW-0597">Phosphoprotein</keyword>
<dbReference type="GO" id="GO:0016020">
    <property type="term" value="C:membrane"/>
    <property type="evidence" value="ECO:0007669"/>
    <property type="project" value="InterPro"/>
</dbReference>
<dbReference type="SMART" id="SM00387">
    <property type="entry name" value="HATPase_c"/>
    <property type="match status" value="1"/>
</dbReference>
<dbReference type="CDD" id="cd17536">
    <property type="entry name" value="REC_YesN-like"/>
    <property type="match status" value="1"/>
</dbReference>
<dbReference type="PANTHER" id="PTHR42713">
    <property type="entry name" value="HISTIDINE KINASE-RELATED"/>
    <property type="match status" value="1"/>
</dbReference>
<dbReference type="Gene3D" id="3.30.565.10">
    <property type="entry name" value="Histidine kinase-like ATPase, C-terminal domain"/>
    <property type="match status" value="1"/>
</dbReference>
<dbReference type="PROSITE" id="PS50110">
    <property type="entry name" value="RESPONSE_REGULATORY"/>
    <property type="match status" value="1"/>
</dbReference>
<dbReference type="GO" id="GO:0003700">
    <property type="term" value="F:DNA-binding transcription factor activity"/>
    <property type="evidence" value="ECO:0007669"/>
    <property type="project" value="InterPro"/>
</dbReference>
<evidence type="ECO:0000259" key="3">
    <source>
        <dbReference type="PROSITE" id="PS50110"/>
    </source>
</evidence>
<dbReference type="SUPFAM" id="SSF52172">
    <property type="entry name" value="CheY-like"/>
    <property type="match status" value="1"/>
</dbReference>
<proteinExistence type="predicted"/>
<evidence type="ECO:0000313" key="4">
    <source>
        <dbReference type="EMBL" id="EDQ48412.1"/>
    </source>
</evidence>
<dbReference type="PROSITE" id="PS01124">
    <property type="entry name" value="HTH_ARAC_FAMILY_2"/>
    <property type="match status" value="1"/>
</dbReference>
<dbReference type="InterPro" id="IPR018060">
    <property type="entry name" value="HTH_AraC"/>
</dbReference>
<dbReference type="AlphaFoldDB" id="A9U7E1"/>
<dbReference type="Pfam" id="PF00072">
    <property type="entry name" value="Response_reg"/>
    <property type="match status" value="1"/>
</dbReference>
<dbReference type="InterPro" id="IPR010559">
    <property type="entry name" value="Sig_transdc_His_kin_internal"/>
</dbReference>
<dbReference type="InterPro" id="IPR001789">
    <property type="entry name" value="Sig_transdc_resp-reg_receiver"/>
</dbReference>
<dbReference type="GO" id="GO:0043565">
    <property type="term" value="F:sequence-specific DNA binding"/>
    <property type="evidence" value="ECO:0007669"/>
    <property type="project" value="InterPro"/>
</dbReference>
<feature type="domain" description="Response regulatory" evidence="3">
    <location>
        <begin position="226"/>
        <end position="343"/>
    </location>
</feature>
<dbReference type="InterPro" id="IPR051552">
    <property type="entry name" value="HptR"/>
</dbReference>
<dbReference type="Gene3D" id="3.40.50.2300">
    <property type="match status" value="1"/>
</dbReference>
<dbReference type="Pfam" id="PF06580">
    <property type="entry name" value="His_kinase"/>
    <property type="match status" value="1"/>
</dbReference>
<dbReference type="PANTHER" id="PTHR42713:SF2">
    <property type="entry name" value="TWO-COMPONENT SENSOR KINASE YESM"/>
    <property type="match status" value="1"/>
</dbReference>
<feature type="modified residue" description="4-aspartylphosphate" evidence="1">
    <location>
        <position position="278"/>
    </location>
</feature>
<evidence type="ECO:0000259" key="2">
    <source>
        <dbReference type="PROSITE" id="PS01124"/>
    </source>
</evidence>
<sequence length="458" mass="52203">MLVTLHGLIEKSFEEEIERRQLQLELLNAQINPHFLYNTLDLINCRAILAGDRETSAVVRSLANVFRFGLNRGRTWISLDNEIKQVEAYLHIQQMMHDDLLAEFHIASDLQDIVIPHFILQPLAENAIVHGFAGRTDDCRIAITAYAEGNTLILHVEDNGKGCSIEERNRVLREQESGEHGLTSNSSAENGYGTLNVHRRIQLHCGPGFGLRYVPVDEGTCVEVVLPLRSHDVKLVRETLSRSIDWERLGIELVGAVKNGEEALEWLKRDPPDLLLTDIGMPKGNGLELIEAFRASKPEIRCIILSGLNEFEHARQAIKLQVQEYIMKPIDPEEIEQVFARIVAELRREREEQRGVELMEQRLRDRLPNLAQTLPMAEWSGSLKKKKLVEQAIQAIRENYSRKDLSLWDVASGVGLSEKYVNALVKEVTGMTINHWIVKLRMEEAARLLKDPANRIYE</sequence>
<feature type="non-terminal residue" evidence="4">
    <location>
        <position position="458"/>
    </location>
</feature>
<dbReference type="HOGENOM" id="CLU_000445_5_1_1"/>
<dbReference type="eggNOG" id="ENOG502T1GR">
    <property type="taxonomic scope" value="Eukaryota"/>
</dbReference>
<organism>
    <name type="scientific">Physcomitrium patens</name>
    <name type="common">Spreading-leaved earth moss</name>
    <name type="synonym">Physcomitrella patens</name>
    <dbReference type="NCBI Taxonomy" id="3218"/>
    <lineage>
        <taxon>Eukaryota</taxon>
        <taxon>Viridiplantae</taxon>
        <taxon>Streptophyta</taxon>
        <taxon>Embryophyta</taxon>
        <taxon>Bryophyta</taxon>
        <taxon>Bryophytina</taxon>
        <taxon>Bryopsida</taxon>
        <taxon>Funariidae</taxon>
        <taxon>Funariales</taxon>
        <taxon>Funariaceae</taxon>
        <taxon>Physcomitrium</taxon>
    </lineage>
</organism>
<accession>A9U7E1</accession>
<reference evidence="4" key="1">
    <citation type="journal article" date="2008" name="Science">
        <title>The Physcomitrella genome reveals evolutionary insights into the conquest of land by plants.</title>
        <authorList>
            <person name="Rensing S."/>
            <person name="Lang D."/>
            <person name="Zimmer A."/>
            <person name="Terry A."/>
            <person name="Salamov A."/>
            <person name="Shapiro H."/>
            <person name="Nishiyama T."/>
            <person name="Perroud P.-F."/>
            <person name="Lindquist E."/>
            <person name="Kamisugi Y."/>
            <person name="Tanahashi T."/>
            <person name="Sakakibara K."/>
            <person name="Fujita T."/>
            <person name="Oishi K."/>
            <person name="Shin-I T."/>
            <person name="Kuroki Y."/>
            <person name="Toyoda A."/>
            <person name="Suzuki Y."/>
            <person name="Hashimoto A."/>
            <person name="Yamaguchi K."/>
            <person name="Sugano A."/>
            <person name="Kohara Y."/>
            <person name="Fujiyama A."/>
            <person name="Anterola A."/>
            <person name="Aoki S."/>
            <person name="Ashton N."/>
            <person name="Barbazuk W.B."/>
            <person name="Barker E."/>
            <person name="Bennetzen J."/>
            <person name="Bezanilla M."/>
            <person name="Blankenship R."/>
            <person name="Cho S.H."/>
            <person name="Dutcher S."/>
            <person name="Estelle M."/>
            <person name="Fawcett J.A."/>
            <person name="Gundlach H."/>
            <person name="Hanada K."/>
            <person name="Heyl A."/>
            <person name="Hicks K.A."/>
            <person name="Hugh J."/>
            <person name="Lohr M."/>
            <person name="Mayer K."/>
            <person name="Melkozernov A."/>
            <person name="Murata T."/>
            <person name="Nelson D."/>
            <person name="Pils B."/>
            <person name="Prigge M."/>
            <person name="Reiss B."/>
            <person name="Renner T."/>
            <person name="Rombauts S."/>
            <person name="Rushton P."/>
            <person name="Sanderfoot A."/>
            <person name="Schween G."/>
            <person name="Shiu S.-H."/>
            <person name="Stueber K."/>
            <person name="Theodoulou F.L."/>
            <person name="Tu H."/>
            <person name="Van de Peer Y."/>
            <person name="Verrier P.J."/>
            <person name="Waters E."/>
            <person name="Wood A."/>
            <person name="Yang L."/>
            <person name="Cove D."/>
            <person name="Cuming A."/>
            <person name="Hasebe M."/>
            <person name="Lucas S."/>
            <person name="Mishler D.B."/>
            <person name="Reski R."/>
            <person name="Grigoriev I."/>
            <person name="Quatrano R.S."/>
            <person name="Boore J.L."/>
        </authorList>
    </citation>
    <scope>NUCLEOTIDE SEQUENCE [LARGE SCALE GENOMIC DNA]</scope>
</reference>
<gene>
    <name evidence="4" type="ORF">PHYPADRAFT_103838</name>
</gene>
<dbReference type="InterPro" id="IPR011006">
    <property type="entry name" value="CheY-like_superfamily"/>
</dbReference>
<dbReference type="GO" id="GO:0000155">
    <property type="term" value="F:phosphorelay sensor kinase activity"/>
    <property type="evidence" value="ECO:0007669"/>
    <property type="project" value="InterPro"/>
</dbReference>
<protein>
    <submittedName>
        <fullName evidence="4">Predicted protein</fullName>
    </submittedName>
</protein>
<dbReference type="Pfam" id="PF02518">
    <property type="entry name" value="HATPase_c"/>
    <property type="match status" value="1"/>
</dbReference>
<feature type="domain" description="HTH araC/xylS-type" evidence="2">
    <location>
        <begin position="390"/>
        <end position="458"/>
    </location>
</feature>
<dbReference type="InterPro" id="IPR003594">
    <property type="entry name" value="HATPase_dom"/>
</dbReference>
<dbReference type="InterPro" id="IPR036890">
    <property type="entry name" value="HATPase_C_sf"/>
</dbReference>
<dbReference type="Gene3D" id="1.10.10.60">
    <property type="entry name" value="Homeodomain-like"/>
    <property type="match status" value="1"/>
</dbReference>
<dbReference type="SMART" id="SM00448">
    <property type="entry name" value="REC"/>
    <property type="match status" value="1"/>
</dbReference>
<evidence type="ECO:0000256" key="1">
    <source>
        <dbReference type="PROSITE-ProRule" id="PRU00169"/>
    </source>
</evidence>
<name>A9U7E1_PHYPA</name>
<dbReference type="SUPFAM" id="SSF55874">
    <property type="entry name" value="ATPase domain of HSP90 chaperone/DNA topoisomerase II/histidine kinase"/>
    <property type="match status" value="1"/>
</dbReference>